<keyword evidence="8" id="KW-1185">Reference proteome</keyword>
<sequence length="378" mass="38794">MIHSKKMKFAVTTAAATAIVCTGALAANVTSTTDVNVRSGAGNSYSVLTVMKSGTTTASLGNSGKWTKVNVNGKTGYVYSKYLTSGGNTSSTPSNNGSQNVSKTVYISASSLNVRSGAGTSYSVIGNLKKGNSASVVGSTNGWYKIKYGSGYGYISSKYTTSSTPTTTTTNIAPTTSTNKTVYTTCSLNVRSGASTSYSVVGVLGSGKAASVVGTSGSWYKIKYGSGYGYISSKYTTSSAPSNGGGNNGGTVTPSNGSGSSIVSYAKSFLGCSYVYGATGPRSFDCSGFTQYVYAHFGKSIPRNSAAQYSSSKKISKSQLQAGDLIFFSNSSAGKVGHVAIYIGGGQMIHAANSKTGVCIDSINSSYYTNHYIGCGRY</sequence>
<dbReference type="InterPro" id="IPR003646">
    <property type="entry name" value="SH3-like_bac-type"/>
</dbReference>
<organism evidence="7 8">
    <name type="scientific">Butyricicoccus intestinisimiae</name>
    <dbReference type="NCBI Taxonomy" id="2841509"/>
    <lineage>
        <taxon>Bacteria</taxon>
        <taxon>Bacillati</taxon>
        <taxon>Bacillota</taxon>
        <taxon>Clostridia</taxon>
        <taxon>Eubacteriales</taxon>
        <taxon>Butyricicoccaceae</taxon>
        <taxon>Butyricicoccus</taxon>
    </lineage>
</organism>
<feature type="domain" description="NlpC/P60" evidence="6">
    <location>
        <begin position="256"/>
        <end position="378"/>
    </location>
</feature>
<dbReference type="RefSeq" id="WP_216469121.1">
    <property type="nucleotide sequence ID" value="NZ_JAHLQI010000001.1"/>
</dbReference>
<dbReference type="InterPro" id="IPR052354">
    <property type="entry name" value="Cell_Wall_Dynamics_Protein"/>
</dbReference>
<dbReference type="Proteomes" id="UP000783588">
    <property type="component" value="Unassembled WGS sequence"/>
</dbReference>
<proteinExistence type="predicted"/>
<reference evidence="7 8" key="1">
    <citation type="submission" date="2021-06" db="EMBL/GenBank/DDBJ databases">
        <authorList>
            <person name="Sun Q."/>
            <person name="Li D."/>
        </authorList>
    </citation>
    <scope>NUCLEOTIDE SEQUENCE [LARGE SCALE GENOMIC DNA]</scope>
    <source>
        <strain evidence="7 8">MSJd-7</strain>
    </source>
</reference>
<evidence type="ECO:0000256" key="4">
    <source>
        <dbReference type="SAM" id="SignalP"/>
    </source>
</evidence>
<keyword evidence="3" id="KW-0788">Thiol protease</keyword>
<keyword evidence="4" id="KW-0732">Signal</keyword>
<dbReference type="PANTHER" id="PTHR34408">
    <property type="entry name" value="FAMILY PROTEIN, PUTATIVE-RELATED"/>
    <property type="match status" value="1"/>
</dbReference>
<dbReference type="PROSITE" id="PS51781">
    <property type="entry name" value="SH3B"/>
    <property type="match status" value="3"/>
</dbReference>
<comment type="caution">
    <text evidence="7">The sequence shown here is derived from an EMBL/GenBank/DDBJ whole genome shotgun (WGS) entry which is preliminary data.</text>
</comment>
<feature type="signal peptide" evidence="4">
    <location>
        <begin position="1"/>
        <end position="26"/>
    </location>
</feature>
<dbReference type="PANTHER" id="PTHR34408:SF1">
    <property type="entry name" value="GLYCOSYL HYDROLASE FAMILY 19 DOMAIN-CONTAINING PROTEIN HI_1415"/>
    <property type="match status" value="1"/>
</dbReference>
<feature type="domain" description="SH3b" evidence="5">
    <location>
        <begin position="102"/>
        <end position="164"/>
    </location>
</feature>
<evidence type="ECO:0000259" key="6">
    <source>
        <dbReference type="PROSITE" id="PS51935"/>
    </source>
</evidence>
<evidence type="ECO:0000313" key="7">
    <source>
        <dbReference type="EMBL" id="MBU5489528.1"/>
    </source>
</evidence>
<evidence type="ECO:0000313" key="8">
    <source>
        <dbReference type="Proteomes" id="UP000783588"/>
    </source>
</evidence>
<dbReference type="Pfam" id="PF00877">
    <property type="entry name" value="NLPC_P60"/>
    <property type="match status" value="1"/>
</dbReference>
<feature type="chain" id="PRO_5047173163" evidence="4">
    <location>
        <begin position="27"/>
        <end position="378"/>
    </location>
</feature>
<evidence type="ECO:0000256" key="3">
    <source>
        <dbReference type="ARBA" id="ARBA00022807"/>
    </source>
</evidence>
<dbReference type="Pfam" id="PF08239">
    <property type="entry name" value="SH3_3"/>
    <property type="match status" value="3"/>
</dbReference>
<evidence type="ECO:0000256" key="1">
    <source>
        <dbReference type="ARBA" id="ARBA00022670"/>
    </source>
</evidence>
<dbReference type="EMBL" id="JAHLQI010000001">
    <property type="protein sequence ID" value="MBU5489528.1"/>
    <property type="molecule type" value="Genomic_DNA"/>
</dbReference>
<gene>
    <name evidence="7" type="ORF">KQI75_02600</name>
</gene>
<accession>A0ABS6EPB0</accession>
<dbReference type="SMART" id="SM00287">
    <property type="entry name" value="SH3b"/>
    <property type="match status" value="3"/>
</dbReference>
<protein>
    <submittedName>
        <fullName evidence="7">SH3 domain-containing protein</fullName>
    </submittedName>
</protein>
<keyword evidence="2" id="KW-0378">Hydrolase</keyword>
<evidence type="ECO:0000256" key="2">
    <source>
        <dbReference type="ARBA" id="ARBA00022801"/>
    </source>
</evidence>
<feature type="domain" description="SH3b" evidence="5">
    <location>
        <begin position="24"/>
        <end position="87"/>
    </location>
</feature>
<evidence type="ECO:0000259" key="5">
    <source>
        <dbReference type="PROSITE" id="PS51781"/>
    </source>
</evidence>
<name>A0ABS6EPB0_9FIRM</name>
<feature type="domain" description="SH3b" evidence="5">
    <location>
        <begin position="177"/>
        <end position="240"/>
    </location>
</feature>
<dbReference type="InterPro" id="IPR000064">
    <property type="entry name" value="NLP_P60_dom"/>
</dbReference>
<dbReference type="PROSITE" id="PS51935">
    <property type="entry name" value="NLPC_P60"/>
    <property type="match status" value="1"/>
</dbReference>
<keyword evidence="1" id="KW-0645">Protease</keyword>